<sequence>MNSAASGDARTLLDALIQSLTGARRTPEDIASPAALLWTDADGQWQPLIPQLMKVLPQLLCLGAYRPQERTGPVIWLRCVVDGALAGVVPPNTAPVLYLPKVTRQDLRAGGDCPPDLQPLIEL</sequence>
<accession>T1A7J1</accession>
<proteinExistence type="predicted"/>
<reference evidence="1" key="2">
    <citation type="journal article" date="2014" name="ISME J.">
        <title>Microbial stratification in low pH oxic and suboxic macroscopic growths along an acid mine drainage.</title>
        <authorList>
            <person name="Mendez-Garcia C."/>
            <person name="Mesa V."/>
            <person name="Sprenger R.R."/>
            <person name="Richter M."/>
            <person name="Diez M.S."/>
            <person name="Solano J."/>
            <person name="Bargiela R."/>
            <person name="Golyshina O.V."/>
            <person name="Manteca A."/>
            <person name="Ramos J.L."/>
            <person name="Gallego J.R."/>
            <person name="Llorente I."/>
            <person name="Martins Dos Santos V.A."/>
            <person name="Jensen O.N."/>
            <person name="Pelaez A.I."/>
            <person name="Sanchez J."/>
            <person name="Ferrer M."/>
        </authorList>
    </citation>
    <scope>NUCLEOTIDE SEQUENCE</scope>
</reference>
<dbReference type="AlphaFoldDB" id="T1A7J1"/>
<gene>
    <name evidence="1" type="ORF">B1A_17373</name>
</gene>
<organism evidence="1">
    <name type="scientific">mine drainage metagenome</name>
    <dbReference type="NCBI Taxonomy" id="410659"/>
    <lineage>
        <taxon>unclassified sequences</taxon>
        <taxon>metagenomes</taxon>
        <taxon>ecological metagenomes</taxon>
    </lineage>
</organism>
<evidence type="ECO:0000313" key="1">
    <source>
        <dbReference type="EMBL" id="EQD37825.1"/>
    </source>
</evidence>
<protein>
    <submittedName>
        <fullName evidence="1">PglZ domain protein</fullName>
    </submittedName>
</protein>
<name>T1A7J1_9ZZZZ</name>
<feature type="non-terminal residue" evidence="1">
    <location>
        <position position="123"/>
    </location>
</feature>
<comment type="caution">
    <text evidence="1">The sequence shown here is derived from an EMBL/GenBank/DDBJ whole genome shotgun (WGS) entry which is preliminary data.</text>
</comment>
<dbReference type="EMBL" id="AUZX01012779">
    <property type="protein sequence ID" value="EQD37825.1"/>
    <property type="molecule type" value="Genomic_DNA"/>
</dbReference>
<reference evidence="1" key="1">
    <citation type="submission" date="2013-08" db="EMBL/GenBank/DDBJ databases">
        <authorList>
            <person name="Mendez C."/>
            <person name="Richter M."/>
            <person name="Ferrer M."/>
            <person name="Sanchez J."/>
        </authorList>
    </citation>
    <scope>NUCLEOTIDE SEQUENCE</scope>
</reference>